<dbReference type="GO" id="GO:0044718">
    <property type="term" value="P:siderophore transmembrane transport"/>
    <property type="evidence" value="ECO:0007669"/>
    <property type="project" value="TreeGrafter"/>
</dbReference>
<dbReference type="SUPFAM" id="SSF56935">
    <property type="entry name" value="Porins"/>
    <property type="match status" value="1"/>
</dbReference>
<evidence type="ECO:0000256" key="8">
    <source>
        <dbReference type="SAM" id="SignalP"/>
    </source>
</evidence>
<feature type="chain" id="PRO_5016930756" evidence="8">
    <location>
        <begin position="27"/>
        <end position="700"/>
    </location>
</feature>
<protein>
    <submittedName>
        <fullName evidence="10">TonB-dependent receptor</fullName>
    </submittedName>
</protein>
<dbReference type="InterPro" id="IPR010917">
    <property type="entry name" value="TonB_rcpt_CS"/>
</dbReference>
<name>A0A346NHS3_9ALTE</name>
<evidence type="ECO:0000256" key="7">
    <source>
        <dbReference type="ARBA" id="ARBA00023237"/>
    </source>
</evidence>
<evidence type="ECO:0000256" key="5">
    <source>
        <dbReference type="ARBA" id="ARBA00023077"/>
    </source>
</evidence>
<keyword evidence="10" id="KW-0675">Receptor</keyword>
<evidence type="ECO:0000313" key="10">
    <source>
        <dbReference type="EMBL" id="AXR05080.1"/>
    </source>
</evidence>
<keyword evidence="7" id="KW-0998">Cell outer membrane</keyword>
<accession>A0A346NHS3</accession>
<comment type="subcellular location">
    <subcellularLocation>
        <location evidence="1">Cell outer membrane</location>
        <topology evidence="1">Multi-pass membrane protein</topology>
    </subcellularLocation>
</comment>
<dbReference type="PANTHER" id="PTHR30069:SF49">
    <property type="entry name" value="OUTER MEMBRANE PROTEIN C"/>
    <property type="match status" value="1"/>
</dbReference>
<organism evidence="10 11">
    <name type="scientific">Salinimonas sediminis</name>
    <dbReference type="NCBI Taxonomy" id="2303538"/>
    <lineage>
        <taxon>Bacteria</taxon>
        <taxon>Pseudomonadati</taxon>
        <taxon>Pseudomonadota</taxon>
        <taxon>Gammaproteobacteria</taxon>
        <taxon>Alteromonadales</taxon>
        <taxon>Alteromonadaceae</taxon>
        <taxon>Alteromonas/Salinimonas group</taxon>
        <taxon>Salinimonas</taxon>
    </lineage>
</organism>
<dbReference type="EMBL" id="CP031769">
    <property type="protein sequence ID" value="AXR05080.1"/>
    <property type="molecule type" value="Genomic_DNA"/>
</dbReference>
<evidence type="ECO:0000256" key="6">
    <source>
        <dbReference type="ARBA" id="ARBA00023136"/>
    </source>
</evidence>
<keyword evidence="4" id="KW-0812">Transmembrane</keyword>
<dbReference type="Pfam" id="PF00593">
    <property type="entry name" value="TonB_dep_Rec_b-barrel"/>
    <property type="match status" value="1"/>
</dbReference>
<feature type="signal peptide" evidence="8">
    <location>
        <begin position="1"/>
        <end position="26"/>
    </location>
</feature>
<evidence type="ECO:0000256" key="2">
    <source>
        <dbReference type="ARBA" id="ARBA00022448"/>
    </source>
</evidence>
<keyword evidence="2" id="KW-0813">Transport</keyword>
<dbReference type="GO" id="GO:0009279">
    <property type="term" value="C:cell outer membrane"/>
    <property type="evidence" value="ECO:0007669"/>
    <property type="project" value="UniProtKB-SubCell"/>
</dbReference>
<dbReference type="KEGG" id="salm:D0Y50_01070"/>
<evidence type="ECO:0000256" key="4">
    <source>
        <dbReference type="ARBA" id="ARBA00022692"/>
    </source>
</evidence>
<dbReference type="Gene3D" id="2.40.170.20">
    <property type="entry name" value="TonB-dependent receptor, beta-barrel domain"/>
    <property type="match status" value="1"/>
</dbReference>
<evidence type="ECO:0000259" key="9">
    <source>
        <dbReference type="Pfam" id="PF00593"/>
    </source>
</evidence>
<keyword evidence="6" id="KW-0472">Membrane</keyword>
<feature type="domain" description="TonB-dependent receptor-like beta-barrel" evidence="9">
    <location>
        <begin position="214"/>
        <end position="657"/>
    </location>
</feature>
<dbReference type="AlphaFoldDB" id="A0A346NHS3"/>
<keyword evidence="8" id="KW-0732">Signal</keyword>
<evidence type="ECO:0000256" key="3">
    <source>
        <dbReference type="ARBA" id="ARBA00022452"/>
    </source>
</evidence>
<proteinExistence type="predicted"/>
<keyword evidence="11" id="KW-1185">Reference proteome</keyword>
<dbReference type="Proteomes" id="UP000262073">
    <property type="component" value="Chromosome"/>
</dbReference>
<evidence type="ECO:0000256" key="1">
    <source>
        <dbReference type="ARBA" id="ARBA00004571"/>
    </source>
</evidence>
<sequence length="700" mass="77943">MEIRVKISLPLIAGAFTTLYAATSLAADESVETIEITGHRFSNAAAGELNAALQQQQIRFASGGGISALPVLNGMMGDRIQILADGAPITAACGNQMNPPLSYLANSPVSQLVVSPAVSPVSAGADNIAGVIAIDTMQPVFVEESDFSWREGKAAFNYSSNPNSQTFALDARLANNQWFTGYSGSITTADSYDNGADELVPDTLYKMENHDLTVGYQDAQRLAVLKFTHQQVPYQGFPGQYMDMVDNRASGLSARYQQRFKAFTVNGHLSVRNVDHEMGFFSDEKPGTMPMLTRSQDITAKLGWDIGLTPDQTLVLGQEYYANKLNDYWPAVAGSAMMGPDDYININDGRRTRSALFAQWEHRPATGWQYNVGARVEYVQTQAAQVQPYNSMPMTMSGMMKMAINDAQAAAEFNASDRDKHDTLLDVTLLAQRAVRKQHTLSFGLARKNRAPGLYERYTWGRGIMASTMIGWFGDGNGYVGNVDLTPETAHTASAGYQFENTHQKIDFTAWYTKVSDYIDITKLGELNRSGLRSGLRNQLQFTNIDATLMGVTLDTQWLLADNQWGQWQLSHTFNWQQGERDDTHDSLYQILPVENRLQLAHHYADWHSTVEWYWAGNKTDTDPRRLENTTDSYWLLNLRSSKQWADWTVEVALDNVFDRHYDLPLGGVSVAEFLQQPTQGYAQLEGPGRSVNIGVAYRF</sequence>
<dbReference type="GO" id="GO:0015344">
    <property type="term" value="F:siderophore uptake transmembrane transporter activity"/>
    <property type="evidence" value="ECO:0007669"/>
    <property type="project" value="TreeGrafter"/>
</dbReference>
<dbReference type="PANTHER" id="PTHR30069">
    <property type="entry name" value="TONB-DEPENDENT OUTER MEMBRANE RECEPTOR"/>
    <property type="match status" value="1"/>
</dbReference>
<keyword evidence="3" id="KW-1134">Transmembrane beta strand</keyword>
<dbReference type="PROSITE" id="PS01156">
    <property type="entry name" value="TONB_DEPENDENT_REC_2"/>
    <property type="match status" value="1"/>
</dbReference>
<evidence type="ECO:0000313" key="11">
    <source>
        <dbReference type="Proteomes" id="UP000262073"/>
    </source>
</evidence>
<dbReference type="InterPro" id="IPR039426">
    <property type="entry name" value="TonB-dep_rcpt-like"/>
</dbReference>
<gene>
    <name evidence="10" type="ORF">D0Y50_01070</name>
</gene>
<keyword evidence="5" id="KW-0798">TonB box</keyword>
<reference evidence="10 11" key="1">
    <citation type="submission" date="2018-08" db="EMBL/GenBank/DDBJ databases">
        <title>Salinimonas sediminis sp. nov., a piezophilic bacterium isolated from a deep-sea sediment sample from the New Britain Trench.</title>
        <authorList>
            <person name="Cao J."/>
        </authorList>
    </citation>
    <scope>NUCLEOTIDE SEQUENCE [LARGE SCALE GENOMIC DNA]</scope>
    <source>
        <strain evidence="10 11">N102</strain>
    </source>
</reference>
<dbReference type="InterPro" id="IPR000531">
    <property type="entry name" value="Beta-barrel_TonB"/>
</dbReference>
<dbReference type="InterPro" id="IPR036942">
    <property type="entry name" value="Beta-barrel_TonB_sf"/>
</dbReference>